<keyword evidence="4" id="KW-1185">Reference proteome</keyword>
<feature type="region of interest" description="Disordered" evidence="2">
    <location>
        <begin position="363"/>
        <end position="383"/>
    </location>
</feature>
<gene>
    <name evidence="3" type="ORF">BSTOLATCC_MIC3530</name>
</gene>
<feature type="coiled-coil region" evidence="1">
    <location>
        <begin position="689"/>
        <end position="719"/>
    </location>
</feature>
<dbReference type="InterPro" id="IPR032675">
    <property type="entry name" value="LRR_dom_sf"/>
</dbReference>
<dbReference type="EMBL" id="CAJZBQ010000004">
    <property type="protein sequence ID" value="CAG9311238.1"/>
    <property type="molecule type" value="Genomic_DNA"/>
</dbReference>
<name>A0AAU9I7E0_9CILI</name>
<feature type="coiled-coil region" evidence="1">
    <location>
        <begin position="571"/>
        <end position="614"/>
    </location>
</feature>
<dbReference type="Gene3D" id="3.80.10.10">
    <property type="entry name" value="Ribonuclease Inhibitor"/>
    <property type="match status" value="1"/>
</dbReference>
<sequence>MEGDTNEYQLICQKFKINPIADINNAISRRYSTVSISESSINSQHEEHLQAVFHLLKCNLEFFTDLIITGQILTVSLLTKLSTYLSSNFSLKKLVLKSNKFQENHSLSLLSQSLRMNASLMHLDLSNNHITDDYSTFICEIIENNTSISTLILDSNNISNSQIPLALTKNDTISTIGISNNPLSFDFVVSMLEMLTINRALTTIHMSGVAFEGPAPLKENSSGQLTKNEAVILKLAYVLRYSAINYIAIDIDPSCSVQLAELEKTLIKYNRKLTTISCTTIDWTKVRSMSSLSGIHRALRANTWLLQNSHLSIDKQAEPMSDIEDIVTLKQTSSPRKSLTPPERFNRNIDSGGLKEALKKFANSKPNRNSIPSISSSSSSPERHPIEIHEIPYQKVSLGSAETPQFTSSIQGRSFKASGNSRRYDKISEIDTTSSDIEEKRFTPMKPLSNDEQINSLWKVVKSLENGFVQYLENNSKAVDNEALRNKFAEVDSRLEIFEKKIISLEKKDAMWQKRIEVIEENIKYLKENSNLIANQLEQFKSYSKNAENEIPVKLDYGKCEENYYKQSSKISALSSEVAKLKEDMNADEHTQAIRDLKEKVSSLEGKLENCHIDEISKEWNSIRQELVSKYNKLDERQSLSASTLRESLKFSNSGSLKQLHIQDLYPESENQSYSDMTNTPHFTNPAHLVRLEERLVELEKERTKVECVKKQVRDALSKVSAIENVVTKQLNSKRFEDKAQIPEKLKKISPTKEIIPPLDISRTSRRNSIQETERIKTAKARTLTERFDEKGNKVFLPGEAESLVMSAIMGKANNDRLAENLKQQISLSRSISPIPPANSSRYYVEKSGSLPSQQLQETLRKRGINVQSCLTERQRF</sequence>
<evidence type="ECO:0000313" key="4">
    <source>
        <dbReference type="Proteomes" id="UP001162131"/>
    </source>
</evidence>
<feature type="compositionally biased region" description="Low complexity" evidence="2">
    <location>
        <begin position="370"/>
        <end position="380"/>
    </location>
</feature>
<proteinExistence type="predicted"/>
<accession>A0AAU9I7E0</accession>
<dbReference type="AlphaFoldDB" id="A0AAU9I7E0"/>
<dbReference type="PANTHER" id="PTHR24114:SF2">
    <property type="entry name" value="F-BOX DOMAIN-CONTAINING PROTEIN-RELATED"/>
    <property type="match status" value="1"/>
</dbReference>
<dbReference type="InterPro" id="IPR052394">
    <property type="entry name" value="LRR-containing"/>
</dbReference>
<dbReference type="PANTHER" id="PTHR24114">
    <property type="entry name" value="LEUCINE RICH REPEAT FAMILY PROTEIN"/>
    <property type="match status" value="1"/>
</dbReference>
<evidence type="ECO:0000256" key="2">
    <source>
        <dbReference type="SAM" id="MobiDB-lite"/>
    </source>
</evidence>
<dbReference type="Proteomes" id="UP001162131">
    <property type="component" value="Unassembled WGS sequence"/>
</dbReference>
<reference evidence="3" key="1">
    <citation type="submission" date="2021-09" db="EMBL/GenBank/DDBJ databases">
        <authorList>
            <consortium name="AG Swart"/>
            <person name="Singh M."/>
            <person name="Singh A."/>
            <person name="Seah K."/>
            <person name="Emmerich C."/>
        </authorList>
    </citation>
    <scope>NUCLEOTIDE SEQUENCE</scope>
    <source>
        <strain evidence="3">ATCC30299</strain>
    </source>
</reference>
<comment type="caution">
    <text evidence="3">The sequence shown here is derived from an EMBL/GenBank/DDBJ whole genome shotgun (WGS) entry which is preliminary data.</text>
</comment>
<dbReference type="SUPFAM" id="SSF52047">
    <property type="entry name" value="RNI-like"/>
    <property type="match status" value="1"/>
</dbReference>
<protein>
    <recommendedName>
        <fullName evidence="5">Leucine-rich repeat-containing protein</fullName>
    </recommendedName>
</protein>
<evidence type="ECO:0008006" key="5">
    <source>
        <dbReference type="Google" id="ProtNLM"/>
    </source>
</evidence>
<organism evidence="3 4">
    <name type="scientific">Blepharisma stoltei</name>
    <dbReference type="NCBI Taxonomy" id="1481888"/>
    <lineage>
        <taxon>Eukaryota</taxon>
        <taxon>Sar</taxon>
        <taxon>Alveolata</taxon>
        <taxon>Ciliophora</taxon>
        <taxon>Postciliodesmatophora</taxon>
        <taxon>Heterotrichea</taxon>
        <taxon>Heterotrichida</taxon>
        <taxon>Blepharismidae</taxon>
        <taxon>Blepharisma</taxon>
    </lineage>
</organism>
<keyword evidence="1" id="KW-0175">Coiled coil</keyword>
<evidence type="ECO:0000256" key="1">
    <source>
        <dbReference type="SAM" id="Coils"/>
    </source>
</evidence>
<evidence type="ECO:0000313" key="3">
    <source>
        <dbReference type="EMBL" id="CAG9311238.1"/>
    </source>
</evidence>